<dbReference type="Proteomes" id="UP001233999">
    <property type="component" value="Unassembled WGS sequence"/>
</dbReference>
<reference evidence="1" key="1">
    <citation type="journal article" date="2023" name="IScience">
        <title>Live-bearing cockroach genome reveals convergent evolutionary mechanisms linked to viviparity in insects and beyond.</title>
        <authorList>
            <person name="Fouks B."/>
            <person name="Harrison M.C."/>
            <person name="Mikhailova A.A."/>
            <person name="Marchal E."/>
            <person name="English S."/>
            <person name="Carruthers M."/>
            <person name="Jennings E.C."/>
            <person name="Chiamaka E.L."/>
            <person name="Frigard R.A."/>
            <person name="Pippel M."/>
            <person name="Attardo G.M."/>
            <person name="Benoit J.B."/>
            <person name="Bornberg-Bauer E."/>
            <person name="Tobe S.S."/>
        </authorList>
    </citation>
    <scope>NUCLEOTIDE SEQUENCE</scope>
    <source>
        <strain evidence="1">Stay&amp;Tobe</strain>
    </source>
</reference>
<feature type="non-terminal residue" evidence="1">
    <location>
        <position position="54"/>
    </location>
</feature>
<evidence type="ECO:0008006" key="3">
    <source>
        <dbReference type="Google" id="ProtNLM"/>
    </source>
</evidence>
<evidence type="ECO:0000313" key="1">
    <source>
        <dbReference type="EMBL" id="KAJ9597781.1"/>
    </source>
</evidence>
<dbReference type="AlphaFoldDB" id="A0AAD8AFP7"/>
<feature type="non-terminal residue" evidence="1">
    <location>
        <position position="1"/>
    </location>
</feature>
<comment type="caution">
    <text evidence="1">The sequence shown here is derived from an EMBL/GenBank/DDBJ whole genome shotgun (WGS) entry which is preliminary data.</text>
</comment>
<keyword evidence="2" id="KW-1185">Reference proteome</keyword>
<gene>
    <name evidence="1" type="ORF">L9F63_011389</name>
</gene>
<sequence>EPCLNCTCRLGSLVCYLRVCPELPNPPPPHCVLVHRREQCCAQLVCPGPDYRIE</sequence>
<protein>
    <recommendedName>
        <fullName evidence="3">VWFC domain-containing protein</fullName>
    </recommendedName>
</protein>
<name>A0AAD8AFP7_DIPPU</name>
<accession>A0AAD8AFP7</accession>
<reference evidence="1" key="2">
    <citation type="submission" date="2023-05" db="EMBL/GenBank/DDBJ databases">
        <authorList>
            <person name="Fouks B."/>
        </authorList>
    </citation>
    <scope>NUCLEOTIDE SEQUENCE</scope>
    <source>
        <strain evidence="1">Stay&amp;Tobe</strain>
        <tissue evidence="1">Testes</tissue>
    </source>
</reference>
<evidence type="ECO:0000313" key="2">
    <source>
        <dbReference type="Proteomes" id="UP001233999"/>
    </source>
</evidence>
<proteinExistence type="predicted"/>
<dbReference type="EMBL" id="JASPKZ010001586">
    <property type="protein sequence ID" value="KAJ9597781.1"/>
    <property type="molecule type" value="Genomic_DNA"/>
</dbReference>
<organism evidence="1 2">
    <name type="scientific">Diploptera punctata</name>
    <name type="common">Pacific beetle cockroach</name>
    <dbReference type="NCBI Taxonomy" id="6984"/>
    <lineage>
        <taxon>Eukaryota</taxon>
        <taxon>Metazoa</taxon>
        <taxon>Ecdysozoa</taxon>
        <taxon>Arthropoda</taxon>
        <taxon>Hexapoda</taxon>
        <taxon>Insecta</taxon>
        <taxon>Pterygota</taxon>
        <taxon>Neoptera</taxon>
        <taxon>Polyneoptera</taxon>
        <taxon>Dictyoptera</taxon>
        <taxon>Blattodea</taxon>
        <taxon>Blaberoidea</taxon>
        <taxon>Blaberidae</taxon>
        <taxon>Diplopterinae</taxon>
        <taxon>Diploptera</taxon>
    </lineage>
</organism>